<keyword evidence="4" id="KW-1185">Reference proteome</keyword>
<dbReference type="SUPFAM" id="SSF57850">
    <property type="entry name" value="RING/U-box"/>
    <property type="match status" value="1"/>
</dbReference>
<accession>A0ABQ8H4X3</accession>
<organism evidence="3 4">
    <name type="scientific">Xanthoceras sorbifolium</name>
    <dbReference type="NCBI Taxonomy" id="99658"/>
    <lineage>
        <taxon>Eukaryota</taxon>
        <taxon>Viridiplantae</taxon>
        <taxon>Streptophyta</taxon>
        <taxon>Embryophyta</taxon>
        <taxon>Tracheophyta</taxon>
        <taxon>Spermatophyta</taxon>
        <taxon>Magnoliopsida</taxon>
        <taxon>eudicotyledons</taxon>
        <taxon>Gunneridae</taxon>
        <taxon>Pentapetalae</taxon>
        <taxon>rosids</taxon>
        <taxon>malvids</taxon>
        <taxon>Sapindales</taxon>
        <taxon>Sapindaceae</taxon>
        <taxon>Xanthoceroideae</taxon>
        <taxon>Xanthoceras</taxon>
    </lineage>
</organism>
<evidence type="ECO:0000256" key="1">
    <source>
        <dbReference type="SAM" id="Phobius"/>
    </source>
</evidence>
<dbReference type="Gene3D" id="3.30.40.10">
    <property type="entry name" value="Zinc/RING finger domain, C3HC4 (zinc finger)"/>
    <property type="match status" value="1"/>
</dbReference>
<dbReference type="Proteomes" id="UP000827721">
    <property type="component" value="Unassembled WGS sequence"/>
</dbReference>
<sequence length="206" mass="23684">MSSSQDSQPFHWHYTELDDRNFQIRGRTLFFTVVLFAVVLLVTLFFLYTRWVCRFSHHHDHHHHRSSSSSQPSHAPQQFGVGGLDPTAIETLPVTLHLSSMPPENKYGGGGENDCSICLGEFEDGDKVKILPRCQHSYHCECIDRFGLHMYEAKLKPKVEIKLTKLKLRLARWKAPHTFRINEILVLDHVPSSFRTPKLVSGIIIL</sequence>
<comment type="caution">
    <text evidence="3">The sequence shown here is derived from an EMBL/GenBank/DDBJ whole genome shotgun (WGS) entry which is preliminary data.</text>
</comment>
<keyword evidence="1" id="KW-1133">Transmembrane helix</keyword>
<evidence type="ECO:0000259" key="2">
    <source>
        <dbReference type="Pfam" id="PF17123"/>
    </source>
</evidence>
<reference evidence="3 4" key="1">
    <citation type="submission" date="2021-02" db="EMBL/GenBank/DDBJ databases">
        <title>Plant Genome Project.</title>
        <authorList>
            <person name="Zhang R.-G."/>
        </authorList>
    </citation>
    <scope>NUCLEOTIDE SEQUENCE [LARGE SCALE GENOMIC DNA]</scope>
    <source>
        <tissue evidence="3">Leaves</tissue>
    </source>
</reference>
<dbReference type="InterPro" id="IPR013083">
    <property type="entry name" value="Znf_RING/FYVE/PHD"/>
</dbReference>
<keyword evidence="1" id="KW-0812">Transmembrane</keyword>
<gene>
    <name evidence="3" type="ORF">JRO89_XS14G0105900</name>
</gene>
<proteinExistence type="predicted"/>
<protein>
    <recommendedName>
        <fullName evidence="2">RING-type domain-containing protein</fullName>
    </recommendedName>
</protein>
<evidence type="ECO:0000313" key="3">
    <source>
        <dbReference type="EMBL" id="KAH7548344.1"/>
    </source>
</evidence>
<dbReference type="PANTHER" id="PTHR45676">
    <property type="entry name" value="RING-H2 FINGER PROTEIN ATL51-RELATED"/>
    <property type="match status" value="1"/>
</dbReference>
<evidence type="ECO:0000313" key="4">
    <source>
        <dbReference type="Proteomes" id="UP000827721"/>
    </source>
</evidence>
<dbReference type="PANTHER" id="PTHR45676:SF41">
    <property type="entry name" value="RING-H2 FINGER PROTEIN ATL66"/>
    <property type="match status" value="1"/>
</dbReference>
<keyword evidence="1" id="KW-0472">Membrane</keyword>
<feature type="transmembrane region" description="Helical" evidence="1">
    <location>
        <begin position="29"/>
        <end position="48"/>
    </location>
</feature>
<dbReference type="Pfam" id="PF17123">
    <property type="entry name" value="zf-RING_11"/>
    <property type="match status" value="1"/>
</dbReference>
<dbReference type="EMBL" id="JAFEMO010000014">
    <property type="protein sequence ID" value="KAH7548344.1"/>
    <property type="molecule type" value="Genomic_DNA"/>
</dbReference>
<feature type="domain" description="RING-type" evidence="2">
    <location>
        <begin position="114"/>
        <end position="143"/>
    </location>
</feature>
<name>A0ABQ8H4X3_9ROSI</name>
<dbReference type="InterPro" id="IPR001841">
    <property type="entry name" value="Znf_RING"/>
</dbReference>